<comment type="caution">
    <text evidence="2">The sequence shown here is derived from an EMBL/GenBank/DDBJ whole genome shotgun (WGS) entry which is preliminary data.</text>
</comment>
<name>A0ABT3CZ16_9BACT</name>
<dbReference type="InterPro" id="IPR018392">
    <property type="entry name" value="LysM"/>
</dbReference>
<dbReference type="InterPro" id="IPR011465">
    <property type="entry name" value="DUF1571"/>
</dbReference>
<dbReference type="RefSeq" id="WP_264139319.1">
    <property type="nucleotide sequence ID" value="NZ_JAOYOD010000001.1"/>
</dbReference>
<organism evidence="2 3">
    <name type="scientific">Reichenbachiella ulvae</name>
    <dbReference type="NCBI Taxonomy" id="2980104"/>
    <lineage>
        <taxon>Bacteria</taxon>
        <taxon>Pseudomonadati</taxon>
        <taxon>Bacteroidota</taxon>
        <taxon>Cytophagia</taxon>
        <taxon>Cytophagales</taxon>
        <taxon>Reichenbachiellaceae</taxon>
        <taxon>Reichenbachiella</taxon>
    </lineage>
</organism>
<dbReference type="CDD" id="cd00118">
    <property type="entry name" value="LysM"/>
    <property type="match status" value="1"/>
</dbReference>
<dbReference type="EMBL" id="JAOYOD010000001">
    <property type="protein sequence ID" value="MCV9388453.1"/>
    <property type="molecule type" value="Genomic_DNA"/>
</dbReference>
<dbReference type="Pfam" id="PF07608">
    <property type="entry name" value="DUF1571"/>
    <property type="match status" value="1"/>
</dbReference>
<evidence type="ECO:0000313" key="3">
    <source>
        <dbReference type="Proteomes" id="UP001300692"/>
    </source>
</evidence>
<feature type="domain" description="LysM" evidence="1">
    <location>
        <begin position="183"/>
        <end position="224"/>
    </location>
</feature>
<reference evidence="2 3" key="1">
    <citation type="submission" date="2022-10" db="EMBL/GenBank/DDBJ databases">
        <title>Comparative genomics and taxonomic characterization of three novel marine species of genus Reichenbachiella exhibiting antioxidant and polysaccharide degradation activities.</title>
        <authorList>
            <person name="Muhammad N."/>
            <person name="Lee Y.-J."/>
            <person name="Ko J."/>
            <person name="Kim S.-G."/>
        </authorList>
    </citation>
    <scope>NUCLEOTIDE SEQUENCE [LARGE SCALE GENOMIC DNA]</scope>
    <source>
        <strain evidence="2 3">ABR2-5</strain>
    </source>
</reference>
<dbReference type="Pfam" id="PF01476">
    <property type="entry name" value="LysM"/>
    <property type="match status" value="1"/>
</dbReference>
<gene>
    <name evidence="2" type="ORF">N7U62_17345</name>
</gene>
<dbReference type="InterPro" id="IPR036779">
    <property type="entry name" value="LysM_dom_sf"/>
</dbReference>
<dbReference type="Proteomes" id="UP001300692">
    <property type="component" value="Unassembled WGS sequence"/>
</dbReference>
<dbReference type="Gene3D" id="3.10.350.10">
    <property type="entry name" value="LysM domain"/>
    <property type="match status" value="1"/>
</dbReference>
<proteinExistence type="predicted"/>
<protein>
    <submittedName>
        <fullName evidence="2">DUF1571 domain-containing protein</fullName>
    </submittedName>
</protein>
<evidence type="ECO:0000259" key="1">
    <source>
        <dbReference type="Pfam" id="PF01476"/>
    </source>
</evidence>
<evidence type="ECO:0000313" key="2">
    <source>
        <dbReference type="EMBL" id="MCV9388453.1"/>
    </source>
</evidence>
<accession>A0ABT3CZ16</accession>
<dbReference type="SUPFAM" id="SSF54106">
    <property type="entry name" value="LysM domain"/>
    <property type="match status" value="1"/>
</dbReference>
<sequence length="283" mass="32900">MKSKIVAALLACIVLTSFDGGSKLSVTEKVKEVFKSTQEIRSMSYEFVRHERINGKMYENTAFIKMQKKPIKIYYRELSPNNGLEVLYPHPDDYLKALVNPNGFPYMNLKLDPKGEMMRRNQHYTLLDAGYDGVISVVEHLFYKYKNNINELVDYKGLALVDGRTCDLIVMNNPSFKYVNYAVSGGETVASIAKKYRLSEYMIREKNKELYLDDLKSGDILRLPTDYSARMALYIDVDRRIPLKIEIYDEAGLFEKYEFKKVKLNPEFSDQEFLDTYSGYNFN</sequence>
<keyword evidence="3" id="KW-1185">Reference proteome</keyword>